<dbReference type="InterPro" id="IPR000944">
    <property type="entry name" value="Tscrpt_reg_Rrf2"/>
</dbReference>
<dbReference type="AlphaFoldDB" id="A0A7X0VUV4"/>
<reference evidence="1 2" key="1">
    <citation type="submission" date="2020-08" db="EMBL/GenBank/DDBJ databases">
        <title>Cohnella phylogeny.</title>
        <authorList>
            <person name="Dunlap C."/>
        </authorList>
    </citation>
    <scope>NUCLEOTIDE SEQUENCE [LARGE SCALE GENOMIC DNA]</scope>
    <source>
        <strain evidence="1 2">CBP 2801</strain>
    </source>
</reference>
<dbReference type="EMBL" id="JACJVO010000012">
    <property type="protein sequence ID" value="MBB6731379.1"/>
    <property type="molecule type" value="Genomic_DNA"/>
</dbReference>
<dbReference type="Gene3D" id="1.10.10.10">
    <property type="entry name" value="Winged helix-like DNA-binding domain superfamily/Winged helix DNA-binding domain"/>
    <property type="match status" value="1"/>
</dbReference>
<name>A0A7X0VUV4_9BACL</name>
<dbReference type="Proteomes" id="UP000564644">
    <property type="component" value="Unassembled WGS sequence"/>
</dbReference>
<dbReference type="InterPro" id="IPR030489">
    <property type="entry name" value="TR_Rrf2-type_CS"/>
</dbReference>
<dbReference type="GO" id="GO:0005829">
    <property type="term" value="C:cytosol"/>
    <property type="evidence" value="ECO:0007669"/>
    <property type="project" value="TreeGrafter"/>
</dbReference>
<dbReference type="PROSITE" id="PS01332">
    <property type="entry name" value="HTH_RRF2_1"/>
    <property type="match status" value="1"/>
</dbReference>
<evidence type="ECO:0000313" key="1">
    <source>
        <dbReference type="EMBL" id="MBB6731379.1"/>
    </source>
</evidence>
<sequence length="133" mass="14654">MAQLRRFGFGLQALIALASRPDQWSSAELADQIRCEPTALRKILSQLADAGLVEARQGRSGGYKLVKRPEEITLVEVYRSVHEAEPGWDGIADTAGDGWLGEKVRESFGRIMADINVQVVRVLGTYTIADLLK</sequence>
<organism evidence="1 2">
    <name type="scientific">Cohnella zeiphila</name>
    <dbReference type="NCBI Taxonomy" id="2761120"/>
    <lineage>
        <taxon>Bacteria</taxon>
        <taxon>Bacillati</taxon>
        <taxon>Bacillota</taxon>
        <taxon>Bacilli</taxon>
        <taxon>Bacillales</taxon>
        <taxon>Paenibacillaceae</taxon>
        <taxon>Cohnella</taxon>
    </lineage>
</organism>
<dbReference type="Pfam" id="PF02082">
    <property type="entry name" value="Rrf2"/>
    <property type="match status" value="1"/>
</dbReference>
<gene>
    <name evidence="1" type="ORF">H7C18_10725</name>
</gene>
<proteinExistence type="predicted"/>
<dbReference type="PANTHER" id="PTHR33221">
    <property type="entry name" value="WINGED HELIX-TURN-HELIX TRANSCRIPTIONAL REGULATOR, RRF2 FAMILY"/>
    <property type="match status" value="1"/>
</dbReference>
<dbReference type="PANTHER" id="PTHR33221:SF15">
    <property type="entry name" value="HTH-TYPE TRANSCRIPTIONAL REGULATOR YWGB-RELATED"/>
    <property type="match status" value="1"/>
</dbReference>
<dbReference type="SUPFAM" id="SSF46785">
    <property type="entry name" value="Winged helix' DNA-binding domain"/>
    <property type="match status" value="1"/>
</dbReference>
<dbReference type="InterPro" id="IPR036390">
    <property type="entry name" value="WH_DNA-bd_sf"/>
</dbReference>
<accession>A0A7X0VUV4</accession>
<dbReference type="PROSITE" id="PS51197">
    <property type="entry name" value="HTH_RRF2_2"/>
    <property type="match status" value="1"/>
</dbReference>
<protein>
    <submittedName>
        <fullName evidence="1">Rrf2 family transcriptional regulator</fullName>
    </submittedName>
</protein>
<keyword evidence="2" id="KW-1185">Reference proteome</keyword>
<dbReference type="RefSeq" id="WP_185129055.1">
    <property type="nucleotide sequence ID" value="NZ_JACJVO010000012.1"/>
</dbReference>
<evidence type="ECO:0000313" key="2">
    <source>
        <dbReference type="Proteomes" id="UP000564644"/>
    </source>
</evidence>
<comment type="caution">
    <text evidence="1">The sequence shown here is derived from an EMBL/GenBank/DDBJ whole genome shotgun (WGS) entry which is preliminary data.</text>
</comment>
<dbReference type="InterPro" id="IPR036388">
    <property type="entry name" value="WH-like_DNA-bd_sf"/>
</dbReference>
<dbReference type="GO" id="GO:0003700">
    <property type="term" value="F:DNA-binding transcription factor activity"/>
    <property type="evidence" value="ECO:0007669"/>
    <property type="project" value="TreeGrafter"/>
</dbReference>